<feature type="signal peptide" evidence="1">
    <location>
        <begin position="1"/>
        <end position="29"/>
    </location>
</feature>
<protein>
    <recommendedName>
        <fullName evidence="4">Secreted protein</fullName>
    </recommendedName>
</protein>
<dbReference type="Proteomes" id="UP001172159">
    <property type="component" value="Unassembled WGS sequence"/>
</dbReference>
<dbReference type="AlphaFoldDB" id="A0AA40AA91"/>
<name>A0AA40AA91_9PEZI</name>
<feature type="chain" id="PRO_5041417028" description="Secreted protein" evidence="1">
    <location>
        <begin position="30"/>
        <end position="73"/>
    </location>
</feature>
<comment type="caution">
    <text evidence="2">The sequence shown here is derived from an EMBL/GenBank/DDBJ whole genome shotgun (WGS) entry which is preliminary data.</text>
</comment>
<evidence type="ECO:0000256" key="1">
    <source>
        <dbReference type="SAM" id="SignalP"/>
    </source>
</evidence>
<evidence type="ECO:0008006" key="4">
    <source>
        <dbReference type="Google" id="ProtNLM"/>
    </source>
</evidence>
<dbReference type="EMBL" id="JAUKTV010000016">
    <property type="protein sequence ID" value="KAK0712170.1"/>
    <property type="molecule type" value="Genomic_DNA"/>
</dbReference>
<organism evidence="2 3">
    <name type="scientific">Apiosordaria backusii</name>
    <dbReference type="NCBI Taxonomy" id="314023"/>
    <lineage>
        <taxon>Eukaryota</taxon>
        <taxon>Fungi</taxon>
        <taxon>Dikarya</taxon>
        <taxon>Ascomycota</taxon>
        <taxon>Pezizomycotina</taxon>
        <taxon>Sordariomycetes</taxon>
        <taxon>Sordariomycetidae</taxon>
        <taxon>Sordariales</taxon>
        <taxon>Lasiosphaeriaceae</taxon>
        <taxon>Apiosordaria</taxon>
    </lineage>
</organism>
<evidence type="ECO:0000313" key="3">
    <source>
        <dbReference type="Proteomes" id="UP001172159"/>
    </source>
</evidence>
<accession>A0AA40AA91</accession>
<keyword evidence="1" id="KW-0732">Signal</keyword>
<gene>
    <name evidence="2" type="ORF">B0T21DRAFT_376062</name>
</gene>
<evidence type="ECO:0000313" key="2">
    <source>
        <dbReference type="EMBL" id="KAK0712170.1"/>
    </source>
</evidence>
<sequence>MANSFADFSFPFPLCLCLCLCLFTQKALVGPRFMLCHPLTHSPIHQLTNIHTTQPTQPHHHLPQTSENFAQIC</sequence>
<keyword evidence="3" id="KW-1185">Reference proteome</keyword>
<reference evidence="2" key="1">
    <citation type="submission" date="2023-06" db="EMBL/GenBank/DDBJ databases">
        <title>Genome-scale phylogeny and comparative genomics of the fungal order Sordariales.</title>
        <authorList>
            <consortium name="Lawrence Berkeley National Laboratory"/>
            <person name="Hensen N."/>
            <person name="Bonometti L."/>
            <person name="Westerberg I."/>
            <person name="Brannstrom I.O."/>
            <person name="Guillou S."/>
            <person name="Cros-Aarteil S."/>
            <person name="Calhoun S."/>
            <person name="Haridas S."/>
            <person name="Kuo A."/>
            <person name="Mondo S."/>
            <person name="Pangilinan J."/>
            <person name="Riley R."/>
            <person name="Labutti K."/>
            <person name="Andreopoulos B."/>
            <person name="Lipzen A."/>
            <person name="Chen C."/>
            <person name="Yanf M."/>
            <person name="Daum C."/>
            <person name="Ng V."/>
            <person name="Clum A."/>
            <person name="Steindorff A."/>
            <person name="Ohm R."/>
            <person name="Martin F."/>
            <person name="Silar P."/>
            <person name="Natvig D."/>
            <person name="Lalanne C."/>
            <person name="Gautier V."/>
            <person name="Ament-Velasquez S.L."/>
            <person name="Kruys A."/>
            <person name="Hutchinson M.I."/>
            <person name="Powell A.J."/>
            <person name="Barry K."/>
            <person name="Miller A.N."/>
            <person name="Grigoriev I.V."/>
            <person name="Debuchy R."/>
            <person name="Gladieux P."/>
            <person name="Thoren M.H."/>
            <person name="Johannesson H."/>
        </authorList>
    </citation>
    <scope>NUCLEOTIDE SEQUENCE</scope>
    <source>
        <strain evidence="2">CBS 540.89</strain>
    </source>
</reference>
<proteinExistence type="predicted"/>